<feature type="compositionally biased region" description="Low complexity" evidence="1">
    <location>
        <begin position="370"/>
        <end position="384"/>
    </location>
</feature>
<proteinExistence type="predicted"/>
<feature type="compositionally biased region" description="Basic and acidic residues" evidence="1">
    <location>
        <begin position="398"/>
        <end position="417"/>
    </location>
</feature>
<dbReference type="Proteomes" id="UP001061958">
    <property type="component" value="Unassembled WGS sequence"/>
</dbReference>
<evidence type="ECO:0000256" key="1">
    <source>
        <dbReference type="SAM" id="MobiDB-lite"/>
    </source>
</evidence>
<reference evidence="2" key="1">
    <citation type="journal article" date="2022" name="Proc. Natl. Acad. Sci. U.S.A.">
        <title>Life cycle and functional genomics of the unicellular red alga Galdieria for elucidating algal and plant evolution and industrial use.</title>
        <authorList>
            <person name="Hirooka S."/>
            <person name="Itabashi T."/>
            <person name="Ichinose T.M."/>
            <person name="Onuma R."/>
            <person name="Fujiwara T."/>
            <person name="Yamashita S."/>
            <person name="Jong L.W."/>
            <person name="Tomita R."/>
            <person name="Iwane A.H."/>
            <person name="Miyagishima S.Y."/>
        </authorList>
    </citation>
    <scope>NUCLEOTIDE SEQUENCE</scope>
    <source>
        <strain evidence="2">NBRC 102759</strain>
    </source>
</reference>
<reference evidence="2" key="2">
    <citation type="submission" date="2022-01" db="EMBL/GenBank/DDBJ databases">
        <authorList>
            <person name="Hirooka S."/>
            <person name="Miyagishima S.Y."/>
        </authorList>
    </citation>
    <scope>NUCLEOTIDE SEQUENCE</scope>
    <source>
        <strain evidence="2">NBRC 102759</strain>
    </source>
</reference>
<protein>
    <submittedName>
        <fullName evidence="2">Uncharacterized protein</fullName>
    </submittedName>
</protein>
<sequence length="511" mass="59236">MDDFDFDTDLSINEMYNFYSNLEDVTDDVSLDEEVVEEEEDQDNRISNSSNSDTLKGFQRYNVRTLSKTDRDYFLARFFPEDLPTVQSSLLRIYREGEDTVEARREELVAERKFLKDQQTFLASRRARRQASEGVVRLPPRSRKRWCIECGSTPNSSVQNNDDNNLKKFWGSLEGETSASYALFILDDERNEADFVPLDKYCRYHFRSLPSKERTNEIDAEEAERKIQRQNRVEQKEWERLPTKDNVSITKGEAIPLTSESGSFSNYSTNARFVEAPQFPSLQGANVIRKSWKNTKTSEDNEDLDYEEKFEDDDVSLGEELEEVQENEEDKGLSEDESEVLQREYSKDRSSSASVRSSPYRKRSRSDDTGSVGSASPSALSSSDSDNEDMPNLSYSGKEIKRLLRKEKTMTDSESDTKKRRVVNNPSHENSPELEGIVRDILWDSYLKKTPLSLREFTSLVTKRWPNLQKSRKSLDPQLLELIKRYTELGRDSESQQAYLYVKEDAFVTDQ</sequence>
<name>A0A9C7UNC1_9RHOD</name>
<comment type="caution">
    <text evidence="2">The sequence shown here is derived from an EMBL/GenBank/DDBJ whole genome shotgun (WGS) entry which is preliminary data.</text>
</comment>
<dbReference type="EMBL" id="BQMJ01000008">
    <property type="protein sequence ID" value="GJQ09356.1"/>
    <property type="molecule type" value="Genomic_DNA"/>
</dbReference>
<accession>A0A9C7UNC1</accession>
<evidence type="ECO:0000313" key="3">
    <source>
        <dbReference type="Proteomes" id="UP001061958"/>
    </source>
</evidence>
<dbReference type="OrthoDB" id="10380003at2759"/>
<feature type="compositionally biased region" description="Acidic residues" evidence="1">
    <location>
        <begin position="300"/>
        <end position="329"/>
    </location>
</feature>
<dbReference type="AlphaFoldDB" id="A0A9C7UNC1"/>
<feature type="region of interest" description="Disordered" evidence="1">
    <location>
        <begin position="293"/>
        <end position="432"/>
    </location>
</feature>
<organism evidence="2 3">
    <name type="scientific">Galdieria partita</name>
    <dbReference type="NCBI Taxonomy" id="83374"/>
    <lineage>
        <taxon>Eukaryota</taxon>
        <taxon>Rhodophyta</taxon>
        <taxon>Bangiophyceae</taxon>
        <taxon>Galdieriales</taxon>
        <taxon>Galdieriaceae</taxon>
        <taxon>Galdieria</taxon>
    </lineage>
</organism>
<keyword evidence="3" id="KW-1185">Reference proteome</keyword>
<feature type="compositionally biased region" description="Basic and acidic residues" evidence="1">
    <location>
        <begin position="330"/>
        <end position="350"/>
    </location>
</feature>
<gene>
    <name evidence="2" type="ORF">GpartN1_g1147.t1</name>
</gene>
<evidence type="ECO:0000313" key="2">
    <source>
        <dbReference type="EMBL" id="GJQ09356.1"/>
    </source>
</evidence>